<organism evidence="3 4">
    <name type="scientific">Daphnia magna</name>
    <dbReference type="NCBI Taxonomy" id="35525"/>
    <lineage>
        <taxon>Eukaryota</taxon>
        <taxon>Metazoa</taxon>
        <taxon>Ecdysozoa</taxon>
        <taxon>Arthropoda</taxon>
        <taxon>Crustacea</taxon>
        <taxon>Branchiopoda</taxon>
        <taxon>Diplostraca</taxon>
        <taxon>Cladocera</taxon>
        <taxon>Anomopoda</taxon>
        <taxon>Daphniidae</taxon>
        <taxon>Daphnia</taxon>
    </lineage>
</organism>
<feature type="compositionally biased region" description="Pro residues" evidence="1">
    <location>
        <begin position="636"/>
        <end position="645"/>
    </location>
</feature>
<comment type="caution">
    <text evidence="3">The sequence shown here is derived from an EMBL/GenBank/DDBJ whole genome shotgun (WGS) entry which is preliminary data.</text>
</comment>
<evidence type="ECO:0000256" key="2">
    <source>
        <dbReference type="SAM" id="SignalP"/>
    </source>
</evidence>
<feature type="region of interest" description="Disordered" evidence="1">
    <location>
        <begin position="1000"/>
        <end position="1024"/>
    </location>
</feature>
<feature type="compositionally biased region" description="Polar residues" evidence="1">
    <location>
        <begin position="1001"/>
        <end position="1019"/>
    </location>
</feature>
<feature type="compositionally biased region" description="Basic and acidic residues" evidence="1">
    <location>
        <begin position="1065"/>
        <end position="1075"/>
    </location>
</feature>
<feature type="region of interest" description="Disordered" evidence="1">
    <location>
        <begin position="520"/>
        <end position="708"/>
    </location>
</feature>
<feature type="region of interest" description="Disordered" evidence="1">
    <location>
        <begin position="875"/>
        <end position="982"/>
    </location>
</feature>
<feature type="compositionally biased region" description="Basic and acidic residues" evidence="1">
    <location>
        <begin position="434"/>
        <end position="446"/>
    </location>
</feature>
<feature type="compositionally biased region" description="Polar residues" evidence="1">
    <location>
        <begin position="912"/>
        <end position="924"/>
    </location>
</feature>
<feature type="compositionally biased region" description="Polar residues" evidence="1">
    <location>
        <begin position="393"/>
        <end position="428"/>
    </location>
</feature>
<sequence length="1114" mass="115776">MTILKTVLVVFTLTSVAYAQQTANQDLMLAATKGKRHISHLDPYGSLQFHRPPLSSIDYYGESDKGHAGYIVVSHDKGKKHKSKGKGGGGYGYNAGYNGYTVGGGNRDDSSEGNGNGRGSFGGSYYVAKIKGKGKGGYPSKGKGGSYGGKGKNGYGKGKGGSYGKGGKSKGKGSYGAKGKGSSYGGKGKGGIPYGSGGYNPYGNQYGGGGYSENNGNEGYFYVSGAIGNSYGTSEIKGPSYENSGIGYNSFGSSQSGGSSSENSGTGLSAYGGDGTQGNFYSGGGGVDDSYGSVGISNSYGGGGIGDSYGGGGTDDSYGSVGISDSYGVSGVDDSYGGGGGDDSYGGEGFSYGIGGGIEGSGETNTGGIGSTGGFNFGAITTREAPSGGVTLVDNTSGRNTEGGNESQGGTESTSDNPASSGGETAESTGRKRSPSEKNENADKSSESTTIKSTDNTNSDSEKKAKTTVNYNLSINANGDASAANGNGNNNTVKVDFKTDGTGNSENAFSLIVHISSGSNGNNPSVGNDVSTTTRPTRSSTTEEIDRKVTNNVKAESSVGISTGAKRSIAPVGKAVQEIPNSRGKESDDLGVINDQTEDHKPSVTVNQPVKPIASVKEPLKSNNPVNNPDTSNSPTPVPSRPRPPSTTTAKPSVSNTTIGRNVNSENIPRQTNNRNETRTSKTTPSPAKNNSGNQAKPSTTTNEEGSTGCASGCFSIPPNVNTSIRSQTNSTANNNSSINEAIGKIRQGREHIIGGGPQKVPIPIGNISISNSEKSSTSKEIPKGTVQAEITSGIAIKENTTTRITGKEDIRLIGSTTSFVNIPGSRNGFESIQHVENGGEKRNVGTTNKTPQTPRPTAKPTIDDIHSFFEFEVNGNKDSENPKPANKNETKHTINSTNTTARPAPRHNPRQRPTTIAEDTTSAGVKAENTKGSGTAKHVHADGGKPNASPPRNAQLNITRQAPTRRPRPAVEDNPSFPEGLLTVNVPFSVVGRSQRGLETINNRSKNSLNVKNGTNVRPQHLPRYAPTYKPVLTFEKQPSTPENASRNAGKDQRRQLSTTPTPARHERNNRATDTKLGTNQAVNPPLLVPYLPIETYYIPLRQYIMQKASQRH</sequence>
<feature type="compositionally biased region" description="Polar residues" evidence="1">
    <location>
        <begin position="654"/>
        <end position="708"/>
    </location>
</feature>
<feature type="chain" id="PRO_5045796689" evidence="2">
    <location>
        <begin position="20"/>
        <end position="1114"/>
    </location>
</feature>
<feature type="region of interest" description="Disordered" evidence="1">
    <location>
        <begin position="158"/>
        <end position="183"/>
    </location>
</feature>
<feature type="compositionally biased region" description="Polar residues" evidence="1">
    <location>
        <begin position="1038"/>
        <end position="1048"/>
    </location>
</feature>
<feature type="compositionally biased region" description="Gly residues" evidence="1">
    <location>
        <begin position="173"/>
        <end position="183"/>
    </location>
</feature>
<feature type="compositionally biased region" description="Low complexity" evidence="1">
    <location>
        <begin position="520"/>
        <end position="542"/>
    </location>
</feature>
<feature type="signal peptide" evidence="2">
    <location>
        <begin position="1"/>
        <end position="19"/>
    </location>
</feature>
<evidence type="ECO:0000313" key="3">
    <source>
        <dbReference type="EMBL" id="KAK4036741.1"/>
    </source>
</evidence>
<feature type="compositionally biased region" description="Polar residues" evidence="1">
    <location>
        <begin position="447"/>
        <end position="459"/>
    </location>
</feature>
<evidence type="ECO:0000256" key="1">
    <source>
        <dbReference type="SAM" id="MobiDB-lite"/>
    </source>
</evidence>
<feature type="region of interest" description="Disordered" evidence="1">
    <location>
        <begin position="1036"/>
        <end position="1082"/>
    </location>
</feature>
<gene>
    <name evidence="3" type="ORF">OUZ56_028779</name>
</gene>
<keyword evidence="2" id="KW-0732">Signal</keyword>
<feature type="region of interest" description="Disordered" evidence="1">
    <location>
        <begin position="380"/>
        <end position="465"/>
    </location>
</feature>
<feature type="compositionally biased region" description="Polar residues" evidence="1">
    <location>
        <begin position="621"/>
        <end position="630"/>
    </location>
</feature>
<keyword evidence="4" id="KW-1185">Reference proteome</keyword>
<feature type="compositionally biased region" description="Polar residues" evidence="1">
    <location>
        <begin position="550"/>
        <end position="561"/>
    </location>
</feature>
<feature type="region of interest" description="Disordered" evidence="1">
    <location>
        <begin position="837"/>
        <end position="862"/>
    </location>
</feature>
<dbReference type="EMBL" id="JAOYFB010000040">
    <property type="protein sequence ID" value="KAK4036741.1"/>
    <property type="molecule type" value="Genomic_DNA"/>
</dbReference>
<proteinExistence type="predicted"/>
<feature type="compositionally biased region" description="Basic and acidic residues" evidence="1">
    <location>
        <begin position="875"/>
        <end position="893"/>
    </location>
</feature>
<protein>
    <submittedName>
        <fullName evidence="3">Uncharacterized protein</fullName>
    </submittedName>
</protein>
<accession>A0ABR0B4W6</accession>
<evidence type="ECO:0000313" key="4">
    <source>
        <dbReference type="Proteomes" id="UP001234178"/>
    </source>
</evidence>
<name>A0ABR0B4W6_9CRUS</name>
<dbReference type="Proteomes" id="UP001234178">
    <property type="component" value="Unassembled WGS sequence"/>
</dbReference>
<reference evidence="3 4" key="1">
    <citation type="journal article" date="2023" name="Nucleic Acids Res.">
        <title>The hologenome of Daphnia magna reveals possible DNA methylation and microbiome-mediated evolution of the host genome.</title>
        <authorList>
            <person name="Chaturvedi A."/>
            <person name="Li X."/>
            <person name="Dhandapani V."/>
            <person name="Marshall H."/>
            <person name="Kissane S."/>
            <person name="Cuenca-Cambronero M."/>
            <person name="Asole G."/>
            <person name="Calvet F."/>
            <person name="Ruiz-Romero M."/>
            <person name="Marangio P."/>
            <person name="Guigo R."/>
            <person name="Rago D."/>
            <person name="Mirbahai L."/>
            <person name="Eastwood N."/>
            <person name="Colbourne J.K."/>
            <person name="Zhou J."/>
            <person name="Mallon E."/>
            <person name="Orsini L."/>
        </authorList>
    </citation>
    <scope>NUCLEOTIDE SEQUENCE [LARGE SCALE GENOMIC DNA]</scope>
    <source>
        <strain evidence="3">LRV0_1</strain>
    </source>
</reference>